<feature type="region of interest" description="Disordered" evidence="1">
    <location>
        <begin position="1"/>
        <end position="37"/>
    </location>
</feature>
<feature type="region of interest" description="Disordered" evidence="1">
    <location>
        <begin position="111"/>
        <end position="153"/>
    </location>
</feature>
<name>A0A2N5VSS6_9BASI</name>
<evidence type="ECO:0000256" key="1">
    <source>
        <dbReference type="SAM" id="MobiDB-lite"/>
    </source>
</evidence>
<evidence type="ECO:0000313" key="3">
    <source>
        <dbReference type="Proteomes" id="UP000235388"/>
    </source>
</evidence>
<keyword evidence="3" id="KW-1185">Reference proteome</keyword>
<dbReference type="EMBL" id="PGCJ01000069">
    <property type="protein sequence ID" value="PLW53027.1"/>
    <property type="molecule type" value="Genomic_DNA"/>
</dbReference>
<feature type="compositionally biased region" description="Basic and acidic residues" evidence="1">
    <location>
        <begin position="144"/>
        <end position="153"/>
    </location>
</feature>
<evidence type="ECO:0000313" key="2">
    <source>
        <dbReference type="EMBL" id="PLW53027.1"/>
    </source>
</evidence>
<sequence>MSGSRRVTSKSKITEQQERVETPEIRSSPSHNQDENQTDDIAAQLYKLELQHKSAMQTRAVVFHSRSNAKEVHFIYYKFTYRMYTRTGYKRRNIREEYRRNPEEYTIHQHHRINNKEELHQQQAGNTDDGSSTRSGHRGKKGKKDQEEERPRP</sequence>
<proteinExistence type="predicted"/>
<comment type="caution">
    <text evidence="2">The sequence shown here is derived from an EMBL/GenBank/DDBJ whole genome shotgun (WGS) entry which is preliminary data.</text>
</comment>
<gene>
    <name evidence="2" type="ORF">PCANC_10718</name>
</gene>
<dbReference type="Proteomes" id="UP000235388">
    <property type="component" value="Unassembled WGS sequence"/>
</dbReference>
<organism evidence="2 3">
    <name type="scientific">Puccinia coronata f. sp. avenae</name>
    <dbReference type="NCBI Taxonomy" id="200324"/>
    <lineage>
        <taxon>Eukaryota</taxon>
        <taxon>Fungi</taxon>
        <taxon>Dikarya</taxon>
        <taxon>Basidiomycota</taxon>
        <taxon>Pucciniomycotina</taxon>
        <taxon>Pucciniomycetes</taxon>
        <taxon>Pucciniales</taxon>
        <taxon>Pucciniaceae</taxon>
        <taxon>Puccinia</taxon>
    </lineage>
</organism>
<reference evidence="2 3" key="1">
    <citation type="submission" date="2017-11" db="EMBL/GenBank/DDBJ databases">
        <title>De novo assembly and phasing of dikaryotic genomes from two isolates of Puccinia coronata f. sp. avenae, the causal agent of oat crown rust.</title>
        <authorList>
            <person name="Miller M.E."/>
            <person name="Zhang Y."/>
            <person name="Omidvar V."/>
            <person name="Sperschneider J."/>
            <person name="Schwessinger B."/>
            <person name="Raley C."/>
            <person name="Palmer J.M."/>
            <person name="Garnica D."/>
            <person name="Upadhyaya N."/>
            <person name="Rathjen J."/>
            <person name="Taylor J.M."/>
            <person name="Park R.F."/>
            <person name="Dodds P.N."/>
            <person name="Hirsch C.D."/>
            <person name="Kianian S.F."/>
            <person name="Figueroa M."/>
        </authorList>
    </citation>
    <scope>NUCLEOTIDE SEQUENCE [LARGE SCALE GENOMIC DNA]</scope>
    <source>
        <strain evidence="2">12NC29</strain>
    </source>
</reference>
<dbReference type="AlphaFoldDB" id="A0A2N5VSS6"/>
<feature type="compositionally biased region" description="Basic and acidic residues" evidence="1">
    <location>
        <begin position="12"/>
        <end position="24"/>
    </location>
</feature>
<feature type="compositionally biased region" description="Polar residues" evidence="1">
    <location>
        <begin position="121"/>
        <end position="134"/>
    </location>
</feature>
<accession>A0A2N5VSS6</accession>
<protein>
    <submittedName>
        <fullName evidence="2">Uncharacterized protein</fullName>
    </submittedName>
</protein>